<dbReference type="AlphaFoldDB" id="A0A5E6XRA1"/>
<dbReference type="Proteomes" id="UP000326241">
    <property type="component" value="Unassembled WGS sequence"/>
</dbReference>
<reference evidence="1 2" key="1">
    <citation type="submission" date="2019-09" db="EMBL/GenBank/DDBJ databases">
        <authorList>
            <person name="Chandra G."/>
            <person name="Truman W A."/>
        </authorList>
    </citation>
    <scope>NUCLEOTIDE SEQUENCE [LARGE SCALE GENOMIC DNA]</scope>
    <source>
        <strain evidence="1">PS624</strain>
    </source>
</reference>
<dbReference type="RefSeq" id="WP_150776513.1">
    <property type="nucleotide sequence ID" value="NZ_CABVGZ010000104.1"/>
</dbReference>
<evidence type="ECO:0000313" key="1">
    <source>
        <dbReference type="EMBL" id="VVN44018.1"/>
    </source>
</evidence>
<accession>A0A5E6XRA1</accession>
<proteinExistence type="predicted"/>
<name>A0A5E6XRA1_PSEFL</name>
<protein>
    <submittedName>
        <fullName evidence="1">Uncharacterized protein</fullName>
    </submittedName>
</protein>
<organism evidence="1 2">
    <name type="scientific">Pseudomonas fluorescens</name>
    <dbReference type="NCBI Taxonomy" id="294"/>
    <lineage>
        <taxon>Bacteria</taxon>
        <taxon>Pseudomonadati</taxon>
        <taxon>Pseudomonadota</taxon>
        <taxon>Gammaproteobacteria</taxon>
        <taxon>Pseudomonadales</taxon>
        <taxon>Pseudomonadaceae</taxon>
        <taxon>Pseudomonas</taxon>
    </lineage>
</organism>
<sequence>MTINFQWTITTITNHEAAFDAEGGFYIRTGSIAIHATATITNPAEEDAAQNMRFGYIQNVLASELTWFYNGGECKTVKKMTARHLDQEPNRTDFFFNTPTTLNAYTGQVTQFSFPYFKDDPCTYGVQEDFHHLTGKKSFSLAAVAYNVASHKITVLAHCFWEINYDSRIDAHQNIFAGPGANTRVFQAPSAIEQLMAANGLRRNGPTANDPTAQQINHYVRQGDQWVLEVEDTSSGSSEESDGSLEIEVIDQSKLVAPSWYKPSKK</sequence>
<evidence type="ECO:0000313" key="2">
    <source>
        <dbReference type="Proteomes" id="UP000326241"/>
    </source>
</evidence>
<gene>
    <name evidence="1" type="ORF">PS624_05621</name>
</gene>
<dbReference type="EMBL" id="CABVGZ010000104">
    <property type="protein sequence ID" value="VVN44018.1"/>
    <property type="molecule type" value="Genomic_DNA"/>
</dbReference>